<accession>A0A1E7YNH3</accession>
<sequence>MGYRKVHLCLLGLGMLFLGYAGTVQATDRVSVRETAPLSPAVISRTGFSWWRDFARERRYFRQEALHCVMGQHERACWAGLSAQLRRRAWEGWTPQREICIGVQRDAYRYWHDLAKYAALSGRARISDQNRKVLRPIDRRLQRVERDLRSMADVGRCPENGP</sequence>
<dbReference type="EMBL" id="LZYH01000585">
    <property type="protein sequence ID" value="OFC58360.1"/>
    <property type="molecule type" value="Genomic_DNA"/>
</dbReference>
<evidence type="ECO:0008006" key="6">
    <source>
        <dbReference type="Google" id="ProtNLM"/>
    </source>
</evidence>
<evidence type="ECO:0000313" key="5">
    <source>
        <dbReference type="Proteomes" id="UP000175707"/>
    </source>
</evidence>
<name>A0A1E7YNH3_9PROT</name>
<dbReference type="Proteomes" id="UP000175707">
    <property type="component" value="Unassembled WGS sequence"/>
</dbReference>
<organism evidence="2 4">
    <name type="scientific">Acidithiobacillus caldus</name>
    <dbReference type="NCBI Taxonomy" id="33059"/>
    <lineage>
        <taxon>Bacteria</taxon>
        <taxon>Pseudomonadati</taxon>
        <taxon>Pseudomonadota</taxon>
        <taxon>Acidithiobacillia</taxon>
        <taxon>Acidithiobacillales</taxon>
        <taxon>Acidithiobacillaceae</taxon>
        <taxon>Acidithiobacillus</taxon>
    </lineage>
</organism>
<proteinExistence type="predicted"/>
<protein>
    <recommendedName>
        <fullName evidence="6">Lysozyme inhibitor LprI N-terminal domain-containing protein</fullName>
    </recommendedName>
</protein>
<gene>
    <name evidence="2" type="ORF">BAE27_06825</name>
    <name evidence="3" type="ORF">BAE30_09180</name>
</gene>
<evidence type="ECO:0000313" key="3">
    <source>
        <dbReference type="EMBL" id="OFC58360.1"/>
    </source>
</evidence>
<feature type="signal peptide" evidence="1">
    <location>
        <begin position="1"/>
        <end position="26"/>
    </location>
</feature>
<reference evidence="4 5" key="1">
    <citation type="submission" date="2016-06" db="EMBL/GenBank/DDBJ databases">
        <title>Gene turnover analysis identifies the evolutionary adaptation of the extremophile Acidithiobacillus caldus.</title>
        <authorList>
            <person name="Zhang X."/>
        </authorList>
    </citation>
    <scope>NUCLEOTIDE SEQUENCE [LARGE SCALE GENOMIC DNA]</scope>
    <source>
        <strain evidence="2 4">DX</strain>
        <strain evidence="3 5">S1</strain>
    </source>
</reference>
<evidence type="ECO:0000256" key="1">
    <source>
        <dbReference type="SAM" id="SignalP"/>
    </source>
</evidence>
<evidence type="ECO:0000313" key="4">
    <source>
        <dbReference type="Proteomes" id="UP000175616"/>
    </source>
</evidence>
<feature type="chain" id="PRO_5010469817" description="Lysozyme inhibitor LprI N-terminal domain-containing protein" evidence="1">
    <location>
        <begin position="27"/>
        <end position="162"/>
    </location>
</feature>
<dbReference type="EMBL" id="LZYE01000183">
    <property type="protein sequence ID" value="OFC36001.1"/>
    <property type="molecule type" value="Genomic_DNA"/>
</dbReference>
<keyword evidence="1" id="KW-0732">Signal</keyword>
<dbReference type="AlphaFoldDB" id="A0A1E7YNH3"/>
<evidence type="ECO:0000313" key="2">
    <source>
        <dbReference type="EMBL" id="OFC36001.1"/>
    </source>
</evidence>
<dbReference type="Proteomes" id="UP000175616">
    <property type="component" value="Unassembled WGS sequence"/>
</dbReference>
<comment type="caution">
    <text evidence="2">The sequence shown here is derived from an EMBL/GenBank/DDBJ whole genome shotgun (WGS) entry which is preliminary data.</text>
</comment>